<proteinExistence type="predicted"/>
<name>A0ABP5D459_9ACTN</name>
<evidence type="ECO:0000313" key="1">
    <source>
        <dbReference type="EMBL" id="GAA1972075.1"/>
    </source>
</evidence>
<accession>A0ABP5D459</accession>
<comment type="caution">
    <text evidence="1">The sequence shown here is derived from an EMBL/GenBank/DDBJ whole genome shotgun (WGS) entry which is preliminary data.</text>
</comment>
<dbReference type="Gene3D" id="3.30.450.20">
    <property type="entry name" value="PAS domain"/>
    <property type="match status" value="1"/>
</dbReference>
<protein>
    <recommendedName>
        <fullName evidence="3">Cache domain-containing protein</fullName>
    </recommendedName>
</protein>
<dbReference type="Pfam" id="PF22673">
    <property type="entry name" value="MCP-like_PDC_1"/>
    <property type="match status" value="1"/>
</dbReference>
<organism evidence="1 2">
    <name type="scientific">Nocardioides panacihumi</name>
    <dbReference type="NCBI Taxonomy" id="400774"/>
    <lineage>
        <taxon>Bacteria</taxon>
        <taxon>Bacillati</taxon>
        <taxon>Actinomycetota</taxon>
        <taxon>Actinomycetes</taxon>
        <taxon>Propionibacteriales</taxon>
        <taxon>Nocardioidaceae</taxon>
        <taxon>Nocardioides</taxon>
    </lineage>
</organism>
<dbReference type="RefSeq" id="WP_344047321.1">
    <property type="nucleotide sequence ID" value="NZ_BAAAPB010000004.1"/>
</dbReference>
<dbReference type="EMBL" id="BAAAPB010000004">
    <property type="protein sequence ID" value="GAA1972075.1"/>
    <property type="molecule type" value="Genomic_DNA"/>
</dbReference>
<keyword evidence="2" id="KW-1185">Reference proteome</keyword>
<gene>
    <name evidence="1" type="ORF">GCM10009798_36530</name>
</gene>
<sequence length="244" mass="26113">MTDVGMTAVNEAFGRALDAVNAYLNHWLEPLGLLADEVSAAIEPASVGSLRDEDLAGLAEGMIRQLEASPDVIGHGFVAAPDVMSGLEHYLLWFQRRTNGIRRLKLNLSATDPDLYDYLDTDWFAGARRRVGPVLYGPYVDYAGADFLVLTIAVPVMVGERFVGVAGADLDPDAVESALVMRLRNLPGDAVIVTEDRSVVASGSARWMPGERLAAHPSSEPDGWLAQAALAPWSGWSLALAAPA</sequence>
<dbReference type="CDD" id="cd12913">
    <property type="entry name" value="PDC1_MCP_like"/>
    <property type="match status" value="1"/>
</dbReference>
<dbReference type="Proteomes" id="UP001500571">
    <property type="component" value="Unassembled WGS sequence"/>
</dbReference>
<reference evidence="2" key="1">
    <citation type="journal article" date="2019" name="Int. J. Syst. Evol. Microbiol.">
        <title>The Global Catalogue of Microorganisms (GCM) 10K type strain sequencing project: providing services to taxonomists for standard genome sequencing and annotation.</title>
        <authorList>
            <consortium name="The Broad Institute Genomics Platform"/>
            <consortium name="The Broad Institute Genome Sequencing Center for Infectious Disease"/>
            <person name="Wu L."/>
            <person name="Ma J."/>
        </authorList>
    </citation>
    <scope>NUCLEOTIDE SEQUENCE [LARGE SCALE GENOMIC DNA]</scope>
    <source>
        <strain evidence="2">JCM 15309</strain>
    </source>
</reference>
<evidence type="ECO:0000313" key="2">
    <source>
        <dbReference type="Proteomes" id="UP001500571"/>
    </source>
</evidence>
<evidence type="ECO:0008006" key="3">
    <source>
        <dbReference type="Google" id="ProtNLM"/>
    </source>
</evidence>